<dbReference type="GO" id="GO:0004022">
    <property type="term" value="F:alcohol dehydrogenase (NAD+) activity"/>
    <property type="evidence" value="ECO:0007669"/>
    <property type="project" value="UniProtKB-EC"/>
</dbReference>
<evidence type="ECO:0000256" key="3">
    <source>
        <dbReference type="ARBA" id="ARBA00023027"/>
    </source>
</evidence>
<gene>
    <name evidence="6" type="ORF">NAS2_1160</name>
</gene>
<reference evidence="6 7" key="1">
    <citation type="journal article" date="2019" name="ISME J.">
        <title>Isolation and characterization of a thermophilic sulfur- and iron-reducing thaumarchaeote from a terrestrial acidic hot spring.</title>
        <authorList>
            <person name="Kato S."/>
            <person name="Itoh T."/>
            <person name="Yuki M."/>
            <person name="Nagamori M."/>
            <person name="Ohnishi M."/>
            <person name="Uematsu K."/>
            <person name="Suzuki K."/>
            <person name="Takashina T."/>
            <person name="Ohkuma M."/>
        </authorList>
    </citation>
    <scope>NUCLEOTIDE SEQUENCE [LARGE SCALE GENOMIC DNA]</scope>
    <source>
        <strain evidence="6 7">NAS-02</strain>
    </source>
</reference>
<dbReference type="KEGG" id="ccai:NAS2_1160"/>
<evidence type="ECO:0000259" key="4">
    <source>
        <dbReference type="Pfam" id="PF00465"/>
    </source>
</evidence>
<dbReference type="EC" id="1.1.1.1" evidence="6"/>
<evidence type="ECO:0000313" key="6">
    <source>
        <dbReference type="EMBL" id="BBE42549.1"/>
    </source>
</evidence>
<organism evidence="6 7">
    <name type="scientific">Conexivisphaera calida</name>
    <dbReference type="NCBI Taxonomy" id="1874277"/>
    <lineage>
        <taxon>Archaea</taxon>
        <taxon>Nitrososphaerota</taxon>
        <taxon>Conexivisphaeria</taxon>
        <taxon>Conexivisphaerales</taxon>
        <taxon>Conexivisphaeraceae</taxon>
        <taxon>Conexivisphaera</taxon>
    </lineage>
</organism>
<dbReference type="AlphaFoldDB" id="A0A4P2VD78"/>
<evidence type="ECO:0000256" key="1">
    <source>
        <dbReference type="ARBA" id="ARBA00007358"/>
    </source>
</evidence>
<keyword evidence="7" id="KW-1185">Reference proteome</keyword>
<evidence type="ECO:0000313" key="7">
    <source>
        <dbReference type="Proteomes" id="UP000509448"/>
    </source>
</evidence>
<dbReference type="InterPro" id="IPR001670">
    <property type="entry name" value="ADH_Fe/GldA"/>
</dbReference>
<protein>
    <submittedName>
        <fullName evidence="6">Alcohol dehydrogenase</fullName>
        <ecNumber evidence="6">1.1.1.1</ecNumber>
    </submittedName>
</protein>
<name>A0A4P2VD78_9ARCH</name>
<evidence type="ECO:0000259" key="5">
    <source>
        <dbReference type="Pfam" id="PF25137"/>
    </source>
</evidence>
<comment type="similarity">
    <text evidence="1">Belongs to the iron-containing alcohol dehydrogenase family.</text>
</comment>
<dbReference type="FunFam" id="3.40.50.1970:FF:000003">
    <property type="entry name" value="Alcohol dehydrogenase, iron-containing"/>
    <property type="match status" value="1"/>
</dbReference>
<feature type="domain" description="Fe-containing alcohol dehydrogenase-like C-terminal" evidence="5">
    <location>
        <begin position="198"/>
        <end position="371"/>
    </location>
</feature>
<dbReference type="Gene3D" id="3.40.50.1970">
    <property type="match status" value="1"/>
</dbReference>
<dbReference type="PANTHER" id="PTHR11496">
    <property type="entry name" value="ALCOHOL DEHYDROGENASE"/>
    <property type="match status" value="1"/>
</dbReference>
<feature type="domain" description="Alcohol dehydrogenase iron-type/glycerol dehydrogenase GldA" evidence="4">
    <location>
        <begin position="23"/>
        <end position="185"/>
    </location>
</feature>
<dbReference type="Pfam" id="PF00465">
    <property type="entry name" value="Fe-ADH"/>
    <property type="match status" value="1"/>
</dbReference>
<dbReference type="GO" id="GO:0046872">
    <property type="term" value="F:metal ion binding"/>
    <property type="evidence" value="ECO:0007669"/>
    <property type="project" value="InterPro"/>
</dbReference>
<accession>A0A4P2VD78</accession>
<dbReference type="Pfam" id="PF25137">
    <property type="entry name" value="ADH_Fe_C"/>
    <property type="match status" value="1"/>
</dbReference>
<dbReference type="InterPro" id="IPR018211">
    <property type="entry name" value="ADH_Fe_CS"/>
</dbReference>
<keyword evidence="2 6" id="KW-0560">Oxidoreductase</keyword>
<dbReference type="EMBL" id="AP018732">
    <property type="protein sequence ID" value="BBE42549.1"/>
    <property type="molecule type" value="Genomic_DNA"/>
</dbReference>
<dbReference type="Proteomes" id="UP000509448">
    <property type="component" value="Chromosome"/>
</dbReference>
<dbReference type="InterPro" id="IPR056798">
    <property type="entry name" value="ADH_Fe_C"/>
</dbReference>
<dbReference type="PANTHER" id="PTHR11496:SF102">
    <property type="entry name" value="ALCOHOL DEHYDROGENASE 4"/>
    <property type="match status" value="1"/>
</dbReference>
<dbReference type="InterPro" id="IPR039697">
    <property type="entry name" value="Alcohol_dehydrogenase_Fe"/>
</dbReference>
<dbReference type="SUPFAM" id="SSF56796">
    <property type="entry name" value="Dehydroquinate synthase-like"/>
    <property type="match status" value="1"/>
</dbReference>
<evidence type="ECO:0000256" key="2">
    <source>
        <dbReference type="ARBA" id="ARBA00023002"/>
    </source>
</evidence>
<dbReference type="Gene3D" id="1.20.1090.10">
    <property type="entry name" value="Dehydroquinate synthase-like - alpha domain"/>
    <property type="match status" value="1"/>
</dbReference>
<keyword evidence="3" id="KW-0520">NAD</keyword>
<proteinExistence type="inferred from homology"/>
<dbReference type="PROSITE" id="PS00913">
    <property type="entry name" value="ADH_IRON_1"/>
    <property type="match status" value="1"/>
</dbReference>
<sequence>MSGMSSLYRNLVPFKWTYGEVTLHFGAGAVGALPGYLAGTKRVLLVTGRTSARASGALSDVERSLSSAGVERSLYDRVSPNPQSSQAEEVAELVKSTGADAVVAIGGGSVIDVSKVGSAIAIGGGSAMDYIYGRIKAVPRLPVYAVNLTHGTGSEANRYANLTDIAVGDKIGGEVCYPRVSFDDPRYTLTMPREEVLCTSFDALYHAYESATTAGSPPLAQDISEAVVRNVARALPMAGTDPSSVEHRYWLMYAAMLGGVAIDISPTNLIHAVENFLSGMRPSLPHGCGLAIIGPSLVRLVHAASPDASTRMLRALDPDFDGTPEGATAALSKFQSSVGFDRTLGDYGIDGELLATAVKRAFSNELSVNRIRSRLAGLELDAEKLLRYLRSLL</sequence>